<dbReference type="GO" id="GO:0016020">
    <property type="term" value="C:membrane"/>
    <property type="evidence" value="ECO:0007669"/>
    <property type="project" value="UniProtKB-SubCell"/>
</dbReference>
<feature type="transmembrane region" description="Helical" evidence="5">
    <location>
        <begin position="89"/>
        <end position="109"/>
    </location>
</feature>
<dbReference type="Pfam" id="PF00083">
    <property type="entry name" value="Sugar_tr"/>
    <property type="match status" value="1"/>
</dbReference>
<evidence type="ECO:0000256" key="4">
    <source>
        <dbReference type="ARBA" id="ARBA00023136"/>
    </source>
</evidence>
<evidence type="ECO:0000256" key="5">
    <source>
        <dbReference type="SAM" id="Phobius"/>
    </source>
</evidence>
<comment type="caution">
    <text evidence="7">The sequence shown here is derived from an EMBL/GenBank/DDBJ whole genome shotgun (WGS) entry which is preliminary data.</text>
</comment>
<dbReference type="InterPro" id="IPR020846">
    <property type="entry name" value="MFS_dom"/>
</dbReference>
<dbReference type="OrthoDB" id="5296287at2759"/>
<gene>
    <name evidence="7" type="primary">Orct</name>
    <name evidence="7" type="ORF">EVAR_60108_1</name>
</gene>
<feature type="transmembrane region" description="Helical" evidence="5">
    <location>
        <begin position="179"/>
        <end position="201"/>
    </location>
</feature>
<dbReference type="Proteomes" id="UP000299102">
    <property type="component" value="Unassembled WGS sequence"/>
</dbReference>
<protein>
    <submittedName>
        <fullName evidence="7">Organic cation transporter protein</fullName>
    </submittedName>
</protein>
<organism evidence="7 8">
    <name type="scientific">Eumeta variegata</name>
    <name type="common">Bagworm moth</name>
    <name type="synonym">Eumeta japonica</name>
    <dbReference type="NCBI Taxonomy" id="151549"/>
    <lineage>
        <taxon>Eukaryota</taxon>
        <taxon>Metazoa</taxon>
        <taxon>Ecdysozoa</taxon>
        <taxon>Arthropoda</taxon>
        <taxon>Hexapoda</taxon>
        <taxon>Insecta</taxon>
        <taxon>Pterygota</taxon>
        <taxon>Neoptera</taxon>
        <taxon>Endopterygota</taxon>
        <taxon>Lepidoptera</taxon>
        <taxon>Glossata</taxon>
        <taxon>Ditrysia</taxon>
        <taxon>Tineoidea</taxon>
        <taxon>Psychidae</taxon>
        <taxon>Oiketicinae</taxon>
        <taxon>Eumeta</taxon>
    </lineage>
</organism>
<accession>A0A4C1Z1Q5</accession>
<dbReference type="STRING" id="151549.A0A4C1Z1Q5"/>
<dbReference type="Gene3D" id="1.20.1250.20">
    <property type="entry name" value="MFS general substrate transporter like domains"/>
    <property type="match status" value="1"/>
</dbReference>
<evidence type="ECO:0000256" key="1">
    <source>
        <dbReference type="ARBA" id="ARBA00004141"/>
    </source>
</evidence>
<feature type="transmembrane region" description="Helical" evidence="5">
    <location>
        <begin position="121"/>
        <end position="138"/>
    </location>
</feature>
<sequence length="320" mass="36547">MEVDPIEKAIGRFGPYQAWILLLLSLGRYPTEFQLTNVVFILPDVDYVCADNPQMNVTHQCPCENPVYDQSIFESTVTSTWNLICDRTWLASLAQSILQVGILAGSIVYGYISDRFGRKPAVLLALSVEVAAVALSAVVPELWMFIICRFLIGVAIGGTMLCCYVYLIELCGKSFRPYIVAMIEMIYVTGYMMLPGVAYLVKDWRQLQLVVSLPWVFVIAYYWLIPESPRWLVTVGKKKEAIALLTKIAKKNKKPVDNMEDIVNEIETEALNEREQRGSYIDLFKTPKLRIYTLVMAWKRLDNNIPRQVKDINKDINVRK</sequence>
<dbReference type="PROSITE" id="PS00217">
    <property type="entry name" value="SUGAR_TRANSPORT_2"/>
    <property type="match status" value="1"/>
</dbReference>
<keyword evidence="3 5" id="KW-1133">Transmembrane helix</keyword>
<evidence type="ECO:0000313" key="7">
    <source>
        <dbReference type="EMBL" id="GBP82661.1"/>
    </source>
</evidence>
<dbReference type="AlphaFoldDB" id="A0A4C1Z1Q5"/>
<dbReference type="InterPro" id="IPR005829">
    <property type="entry name" value="Sugar_transporter_CS"/>
</dbReference>
<keyword evidence="8" id="KW-1185">Reference proteome</keyword>
<keyword evidence="2 5" id="KW-0812">Transmembrane</keyword>
<dbReference type="SUPFAM" id="SSF103473">
    <property type="entry name" value="MFS general substrate transporter"/>
    <property type="match status" value="1"/>
</dbReference>
<name>A0A4C1Z1Q5_EUMVA</name>
<feature type="domain" description="Major facilitator superfamily (MFS) profile" evidence="6">
    <location>
        <begin position="20"/>
        <end position="320"/>
    </location>
</feature>
<evidence type="ECO:0000256" key="2">
    <source>
        <dbReference type="ARBA" id="ARBA00022692"/>
    </source>
</evidence>
<dbReference type="PANTHER" id="PTHR24064">
    <property type="entry name" value="SOLUTE CARRIER FAMILY 22 MEMBER"/>
    <property type="match status" value="1"/>
</dbReference>
<proteinExistence type="predicted"/>
<evidence type="ECO:0000256" key="3">
    <source>
        <dbReference type="ARBA" id="ARBA00022989"/>
    </source>
</evidence>
<dbReference type="InterPro" id="IPR005828">
    <property type="entry name" value="MFS_sugar_transport-like"/>
</dbReference>
<comment type="subcellular location">
    <subcellularLocation>
        <location evidence="1">Membrane</location>
        <topology evidence="1">Multi-pass membrane protein</topology>
    </subcellularLocation>
</comment>
<evidence type="ECO:0000313" key="8">
    <source>
        <dbReference type="Proteomes" id="UP000299102"/>
    </source>
</evidence>
<dbReference type="GO" id="GO:0022857">
    <property type="term" value="F:transmembrane transporter activity"/>
    <property type="evidence" value="ECO:0007669"/>
    <property type="project" value="InterPro"/>
</dbReference>
<dbReference type="EMBL" id="BGZK01001577">
    <property type="protein sequence ID" value="GBP82661.1"/>
    <property type="molecule type" value="Genomic_DNA"/>
</dbReference>
<reference evidence="7 8" key="1">
    <citation type="journal article" date="2019" name="Commun. Biol.">
        <title>The bagworm genome reveals a unique fibroin gene that provides high tensile strength.</title>
        <authorList>
            <person name="Kono N."/>
            <person name="Nakamura H."/>
            <person name="Ohtoshi R."/>
            <person name="Tomita M."/>
            <person name="Numata K."/>
            <person name="Arakawa K."/>
        </authorList>
    </citation>
    <scope>NUCLEOTIDE SEQUENCE [LARGE SCALE GENOMIC DNA]</scope>
</reference>
<keyword evidence="4 5" id="KW-0472">Membrane</keyword>
<dbReference type="InterPro" id="IPR036259">
    <property type="entry name" value="MFS_trans_sf"/>
</dbReference>
<dbReference type="PROSITE" id="PS50850">
    <property type="entry name" value="MFS"/>
    <property type="match status" value="1"/>
</dbReference>
<evidence type="ECO:0000259" key="6">
    <source>
        <dbReference type="PROSITE" id="PS50850"/>
    </source>
</evidence>
<feature type="transmembrane region" description="Helical" evidence="5">
    <location>
        <begin position="207"/>
        <end position="224"/>
    </location>
</feature>
<feature type="transmembrane region" description="Helical" evidence="5">
    <location>
        <begin position="144"/>
        <end position="167"/>
    </location>
</feature>